<dbReference type="RefSeq" id="WP_011233933.1">
    <property type="nucleotide sequence ID" value="NC_006512.1"/>
</dbReference>
<protein>
    <submittedName>
        <fullName evidence="2">Transposon mobilization protein homolog</fullName>
    </submittedName>
</protein>
<dbReference type="EMBL" id="AE017340">
    <property type="protein sequence ID" value="AAV81522.1"/>
    <property type="molecule type" value="Genomic_DNA"/>
</dbReference>
<dbReference type="GeneID" id="41335837"/>
<proteinExistence type="predicted"/>
<sequence>MKAQHRKAYVSVKSRYYKRDAATAVLDHANARRNGFTKSINVHPEYSCDNVGLYPKECNSSAEALERACTQYKLVTGKKVRKDFNLLFEHVVVLTESQYAKLEKTWGKQKAKELVLKQLALYMRKIKAEFGFEPIGVEFHADEGHFQPSKTGEEPIFCRNIHAHCHFFNYDFTKKVAPLRHLMKKQKDGRGRTNQLNPNFERMQDIAANLFSPLGFNRGESKNVTGKEHLTKEAFVLKKLHGMEEQIADLTNKNRALEVKLQAKHKKSEILDKKISVQENKSAWLEKHLQKLQTMANELETAIKRRCQSALKLMSQRLKRRASPSQSLNRH</sequence>
<dbReference type="KEGG" id="ilo:IL0681"/>
<evidence type="ECO:0000256" key="1">
    <source>
        <dbReference type="SAM" id="Coils"/>
    </source>
</evidence>
<name>Q5R0C9_IDILO</name>
<organism evidence="2 3">
    <name type="scientific">Idiomarina loihiensis (strain ATCC BAA-735 / DSM 15497 / L2-TR)</name>
    <dbReference type="NCBI Taxonomy" id="283942"/>
    <lineage>
        <taxon>Bacteria</taxon>
        <taxon>Pseudomonadati</taxon>
        <taxon>Pseudomonadota</taxon>
        <taxon>Gammaproteobacteria</taxon>
        <taxon>Alteromonadales</taxon>
        <taxon>Idiomarinaceae</taxon>
        <taxon>Idiomarina</taxon>
    </lineage>
</organism>
<dbReference type="eggNOG" id="ENOG5032R3T">
    <property type="taxonomic scope" value="Bacteria"/>
</dbReference>
<evidence type="ECO:0000313" key="2">
    <source>
        <dbReference type="EMBL" id="AAV81522.1"/>
    </source>
</evidence>
<evidence type="ECO:0000313" key="3">
    <source>
        <dbReference type="Proteomes" id="UP000001171"/>
    </source>
</evidence>
<reference evidence="2 3" key="1">
    <citation type="journal article" date="2004" name="Proc. Natl. Acad. Sci. U.S.A.">
        <title>Genome sequence of the deep-sea gamma-proteobacterium Idiomarina loihiensis reveals amino acid fermentation as a source of carbon and energy.</title>
        <authorList>
            <person name="Hou S."/>
            <person name="Saw J.H."/>
            <person name="Lee K.S."/>
            <person name="Freitas T.A."/>
            <person name="Belisle C."/>
            <person name="Kawarabayasi Y."/>
            <person name="Donachie S.P."/>
            <person name="Pikina A."/>
            <person name="Galperin M.Y."/>
            <person name="Koonin E.V."/>
            <person name="Makarova K.S."/>
            <person name="Omelchenko M.V."/>
            <person name="Sorokin A."/>
            <person name="Wolf Y.I."/>
            <person name="Li Q.X."/>
            <person name="Keum Y.S."/>
            <person name="Campbell S."/>
            <person name="Denery J."/>
            <person name="Aizawa S."/>
            <person name="Shibata S."/>
            <person name="Malahoff A."/>
            <person name="Alam M."/>
        </authorList>
    </citation>
    <scope>NUCLEOTIDE SEQUENCE [LARGE SCALE GENOMIC DNA]</scope>
    <source>
        <strain evidence="3">ATCC BAA-735 / DSM 15497 / L2-TR</strain>
    </source>
</reference>
<dbReference type="AlphaFoldDB" id="Q5R0C9"/>
<dbReference type="OrthoDB" id="6385396at2"/>
<dbReference type="STRING" id="283942.IL0681"/>
<gene>
    <name evidence="2" type="ordered locus">IL0681</name>
</gene>
<feature type="coiled-coil region" evidence="1">
    <location>
        <begin position="240"/>
        <end position="305"/>
    </location>
</feature>
<keyword evidence="3" id="KW-1185">Reference proteome</keyword>
<dbReference type="HOGENOM" id="CLU_857285_0_0_6"/>
<accession>Q5R0C9</accession>
<dbReference type="Gene3D" id="3.30.930.30">
    <property type="match status" value="1"/>
</dbReference>
<dbReference type="Proteomes" id="UP000001171">
    <property type="component" value="Chromosome"/>
</dbReference>
<keyword evidence="1" id="KW-0175">Coiled coil</keyword>